<keyword evidence="3" id="KW-1185">Reference proteome</keyword>
<evidence type="ECO:0000256" key="1">
    <source>
        <dbReference type="SAM" id="MobiDB-lite"/>
    </source>
</evidence>
<dbReference type="Gene3D" id="3.40.50.150">
    <property type="entry name" value="Vaccinia Virus protein VP39"/>
    <property type="match status" value="1"/>
</dbReference>
<sequence>MEEPEEAESCEFGWQNEVHVMSDVHIGCRPKATSCTTVFSVVPPVSAPAGCDNSTRKSWDPESHLIKGDLENEDGGDDGSVSTAVTYDESGDLILPRRHKRQRHSQRSLSGELITIHHQLTTRLPGVGLQIWRGALLLADFLLDTISSSLQFHNINVIELGAGTGLTGIVMAKGAKRVFITDRDADILDNCTRNVLANSGLYLNGEESVQVRKLDWLQSWPPAVSHDVEDGDEQETRRDESAYAWSEKDLDEARSATVLLAADVVYSPELTEAFFEVLDKIMNFGNTKTLFLALEKRFNFSVDELDVVAYGYKQFRSFFHVREPGTDSCNTVATEDTPVLNDFQWKFEGSKIPIDQVQQHIVEYERGKDLELWEITRCKCQEKGAKNQ</sequence>
<dbReference type="AlphaFoldDB" id="A0A8T0H532"/>
<dbReference type="PANTHER" id="PTHR23108:SF0">
    <property type="entry name" value="METHYLTRANSFERASE-LIKE PROTEIN 22"/>
    <property type="match status" value="1"/>
</dbReference>
<feature type="region of interest" description="Disordered" evidence="1">
    <location>
        <begin position="49"/>
        <end position="83"/>
    </location>
</feature>
<feature type="compositionally biased region" description="Basic and acidic residues" evidence="1">
    <location>
        <begin position="54"/>
        <end position="70"/>
    </location>
</feature>
<evidence type="ECO:0000313" key="3">
    <source>
        <dbReference type="Proteomes" id="UP000822688"/>
    </source>
</evidence>
<dbReference type="Pfam" id="PF10294">
    <property type="entry name" value="Methyltransf_16"/>
    <property type="match status" value="1"/>
</dbReference>
<dbReference type="EMBL" id="CM026428">
    <property type="protein sequence ID" value="KAG0567121.1"/>
    <property type="molecule type" value="Genomic_DNA"/>
</dbReference>
<dbReference type="Proteomes" id="UP000822688">
    <property type="component" value="Chromosome 7"/>
</dbReference>
<dbReference type="OrthoDB" id="46564at2759"/>
<protein>
    <recommendedName>
        <fullName evidence="4">Methyltransferase-like protein 22</fullName>
    </recommendedName>
</protein>
<evidence type="ECO:0000313" key="2">
    <source>
        <dbReference type="EMBL" id="KAG0567121.1"/>
    </source>
</evidence>
<evidence type="ECO:0008006" key="4">
    <source>
        <dbReference type="Google" id="ProtNLM"/>
    </source>
</evidence>
<proteinExistence type="predicted"/>
<dbReference type="GO" id="GO:0008276">
    <property type="term" value="F:protein methyltransferase activity"/>
    <property type="evidence" value="ECO:0007669"/>
    <property type="project" value="InterPro"/>
</dbReference>
<organism evidence="2 3">
    <name type="scientific">Ceratodon purpureus</name>
    <name type="common">Fire moss</name>
    <name type="synonym">Dicranum purpureum</name>
    <dbReference type="NCBI Taxonomy" id="3225"/>
    <lineage>
        <taxon>Eukaryota</taxon>
        <taxon>Viridiplantae</taxon>
        <taxon>Streptophyta</taxon>
        <taxon>Embryophyta</taxon>
        <taxon>Bryophyta</taxon>
        <taxon>Bryophytina</taxon>
        <taxon>Bryopsida</taxon>
        <taxon>Dicranidae</taxon>
        <taxon>Pseudoditrichales</taxon>
        <taxon>Ditrichaceae</taxon>
        <taxon>Ceratodon</taxon>
    </lineage>
</organism>
<comment type="caution">
    <text evidence="2">The sequence shown here is derived from an EMBL/GenBank/DDBJ whole genome shotgun (WGS) entry which is preliminary data.</text>
</comment>
<dbReference type="InterPro" id="IPR019410">
    <property type="entry name" value="Methyltransf_16"/>
</dbReference>
<gene>
    <name evidence="2" type="ORF">KC19_7G111900</name>
</gene>
<dbReference type="GO" id="GO:0005634">
    <property type="term" value="C:nucleus"/>
    <property type="evidence" value="ECO:0007669"/>
    <property type="project" value="TreeGrafter"/>
</dbReference>
<accession>A0A8T0H532</accession>
<reference evidence="2" key="1">
    <citation type="submission" date="2020-06" db="EMBL/GenBank/DDBJ databases">
        <title>WGS assembly of Ceratodon purpureus strain R40.</title>
        <authorList>
            <person name="Carey S.B."/>
            <person name="Jenkins J."/>
            <person name="Shu S."/>
            <person name="Lovell J.T."/>
            <person name="Sreedasyam A."/>
            <person name="Maumus F."/>
            <person name="Tiley G.P."/>
            <person name="Fernandez-Pozo N."/>
            <person name="Barry K."/>
            <person name="Chen C."/>
            <person name="Wang M."/>
            <person name="Lipzen A."/>
            <person name="Daum C."/>
            <person name="Saski C.A."/>
            <person name="Payton A.C."/>
            <person name="Mcbreen J.C."/>
            <person name="Conrad R.E."/>
            <person name="Kollar L.M."/>
            <person name="Olsson S."/>
            <person name="Huttunen S."/>
            <person name="Landis J.B."/>
            <person name="Wickett N.J."/>
            <person name="Johnson M.G."/>
            <person name="Rensing S.A."/>
            <person name="Grimwood J."/>
            <person name="Schmutz J."/>
            <person name="Mcdaniel S.F."/>
        </authorList>
    </citation>
    <scope>NUCLEOTIDE SEQUENCE</scope>
    <source>
        <strain evidence="2">R40</strain>
    </source>
</reference>
<dbReference type="CDD" id="cd02440">
    <property type="entry name" value="AdoMet_MTases"/>
    <property type="match status" value="1"/>
</dbReference>
<name>A0A8T0H532_CERPU</name>
<dbReference type="InterPro" id="IPR029063">
    <property type="entry name" value="SAM-dependent_MTases_sf"/>
</dbReference>
<dbReference type="InterPro" id="IPR038899">
    <property type="entry name" value="METTL22"/>
</dbReference>
<dbReference type="SUPFAM" id="SSF53335">
    <property type="entry name" value="S-adenosyl-L-methionine-dependent methyltransferases"/>
    <property type="match status" value="1"/>
</dbReference>
<dbReference type="PANTHER" id="PTHR23108">
    <property type="entry name" value="METHYLTRANSFERASE-RELATED"/>
    <property type="match status" value="1"/>
</dbReference>